<keyword evidence="3" id="KW-0274">FAD</keyword>
<reference evidence="7 8" key="1">
    <citation type="submission" date="2018-02" db="EMBL/GenBank/DDBJ databases">
        <title>Draft genome sequences of Elsinoe sp., causing black scab on jojoba.</title>
        <authorList>
            <person name="Stodart B."/>
            <person name="Jeffress S."/>
            <person name="Ash G."/>
            <person name="Arun Chinnappa K."/>
        </authorList>
    </citation>
    <scope>NUCLEOTIDE SEQUENCE [LARGE SCALE GENOMIC DNA]</scope>
    <source>
        <strain evidence="7 8">Hillstone_2</strain>
    </source>
</reference>
<evidence type="ECO:0000256" key="5">
    <source>
        <dbReference type="ARBA" id="ARBA00023033"/>
    </source>
</evidence>
<dbReference type="EMBL" id="PTQR01000084">
    <property type="protein sequence ID" value="TKX20862.1"/>
    <property type="molecule type" value="Genomic_DNA"/>
</dbReference>
<dbReference type="Proteomes" id="UP000308133">
    <property type="component" value="Unassembled WGS sequence"/>
</dbReference>
<dbReference type="InterPro" id="IPR036188">
    <property type="entry name" value="FAD/NAD-bd_sf"/>
</dbReference>
<dbReference type="Pfam" id="PF01494">
    <property type="entry name" value="FAD_binding_3"/>
    <property type="match status" value="1"/>
</dbReference>
<keyword evidence="2" id="KW-0285">Flavoprotein</keyword>
<comment type="similarity">
    <text evidence="1">Belongs to the paxM FAD-dependent monooxygenase family.</text>
</comment>
<sequence>MVDRTAGNQRIVTTGLTKDIVSQDNTQSLRMREHHAPYPSNSLQFLRNQSPSPKISLKVVVVGAGLGGLATAIAFARSGHRVEVLEQASKLGEVGAGIQVPPKFLRILQSWGIDSFLTQHVVEPHSITFRRWQDGEPIALTPLNPDFRERYDAPYYVVHRADLHHALHQLALKHGVVVRTNCRVREYHETLPEITLTSDEVVRADLIVAADGIKSVARQVLDPFHAPKPMATGFAAYRATVPVDAMEEDVQTAWLLDSPSLNLCIGPGQHVMKYTIAAGKTFNLVLSHKDNTDPSNWSSLSQKQTIKSMRQAFENWDPRLVRVIDKIKSAAKWPLMKVPTMRKWVSRSGHLVVLGDAAHAMLPYMSQGAAMAVEDAAALGEAMADLQKYDDLIRRLSVFEEVRRLRAVQMQDASEINGILWHFDDGPEQVARDAAARREVLGEPFESSSNQWSDPVTQRWTYGYDAVWEMQKALGTIIVIDRQEFC</sequence>
<evidence type="ECO:0000313" key="8">
    <source>
        <dbReference type="Proteomes" id="UP000308133"/>
    </source>
</evidence>
<gene>
    <name evidence="7" type="ORF">C1H76_6899</name>
</gene>
<dbReference type="SUPFAM" id="SSF51905">
    <property type="entry name" value="FAD/NAD(P)-binding domain"/>
    <property type="match status" value="1"/>
</dbReference>
<dbReference type="GO" id="GO:0004497">
    <property type="term" value="F:monooxygenase activity"/>
    <property type="evidence" value="ECO:0007669"/>
    <property type="project" value="UniProtKB-KW"/>
</dbReference>
<comment type="caution">
    <text evidence="7">The sequence shown here is derived from an EMBL/GenBank/DDBJ whole genome shotgun (WGS) entry which is preliminary data.</text>
</comment>
<dbReference type="FunFam" id="3.50.50.60:FF:000115">
    <property type="entry name" value="Salicylate hydroxylase, putative"/>
    <property type="match status" value="1"/>
</dbReference>
<evidence type="ECO:0000259" key="6">
    <source>
        <dbReference type="Pfam" id="PF01494"/>
    </source>
</evidence>
<feature type="domain" description="FAD-binding" evidence="6">
    <location>
        <begin position="57"/>
        <end position="412"/>
    </location>
</feature>
<dbReference type="PANTHER" id="PTHR13789">
    <property type="entry name" value="MONOOXYGENASE"/>
    <property type="match status" value="1"/>
</dbReference>
<dbReference type="AlphaFoldDB" id="A0A4V6YAS9"/>
<dbReference type="GO" id="GO:0071949">
    <property type="term" value="F:FAD binding"/>
    <property type="evidence" value="ECO:0007669"/>
    <property type="project" value="InterPro"/>
</dbReference>
<dbReference type="InterPro" id="IPR050493">
    <property type="entry name" value="FAD-dep_Monooxygenase_BioMet"/>
</dbReference>
<keyword evidence="4" id="KW-0560">Oxidoreductase</keyword>
<protein>
    <submittedName>
        <fullName evidence="7">FAD-binding domain-containing protein 38</fullName>
    </submittedName>
</protein>
<dbReference type="SUPFAM" id="SSF54373">
    <property type="entry name" value="FAD-linked reductases, C-terminal domain"/>
    <property type="match status" value="1"/>
</dbReference>
<keyword evidence="5" id="KW-0503">Monooxygenase</keyword>
<accession>A0A4V6YAS9</accession>
<dbReference type="PRINTS" id="PR00420">
    <property type="entry name" value="RNGMNOXGNASE"/>
</dbReference>
<evidence type="ECO:0000313" key="7">
    <source>
        <dbReference type="EMBL" id="TKX20862.1"/>
    </source>
</evidence>
<organism evidence="7 8">
    <name type="scientific">Elsinoe australis</name>
    <dbReference type="NCBI Taxonomy" id="40998"/>
    <lineage>
        <taxon>Eukaryota</taxon>
        <taxon>Fungi</taxon>
        <taxon>Dikarya</taxon>
        <taxon>Ascomycota</taxon>
        <taxon>Pezizomycotina</taxon>
        <taxon>Dothideomycetes</taxon>
        <taxon>Dothideomycetidae</taxon>
        <taxon>Myriangiales</taxon>
        <taxon>Elsinoaceae</taxon>
        <taxon>Elsinoe</taxon>
    </lineage>
</organism>
<evidence type="ECO:0000256" key="3">
    <source>
        <dbReference type="ARBA" id="ARBA00022827"/>
    </source>
</evidence>
<dbReference type="PANTHER" id="PTHR13789:SF306">
    <property type="entry name" value="HYDROXYLASE, PUTATIVE-RELATED"/>
    <property type="match status" value="1"/>
</dbReference>
<evidence type="ECO:0000256" key="1">
    <source>
        <dbReference type="ARBA" id="ARBA00007992"/>
    </source>
</evidence>
<dbReference type="Gene3D" id="3.50.50.60">
    <property type="entry name" value="FAD/NAD(P)-binding domain"/>
    <property type="match status" value="1"/>
</dbReference>
<evidence type="ECO:0000256" key="4">
    <source>
        <dbReference type="ARBA" id="ARBA00023002"/>
    </source>
</evidence>
<dbReference type="InterPro" id="IPR002938">
    <property type="entry name" value="FAD-bd"/>
</dbReference>
<name>A0A4V6YAS9_9PEZI</name>
<evidence type="ECO:0000256" key="2">
    <source>
        <dbReference type="ARBA" id="ARBA00022630"/>
    </source>
</evidence>
<proteinExistence type="inferred from homology"/>